<sequence length="306" mass="32185">MRGKKSLLAALTAVVAVGAAAWWYVDSSPSGDTSPHFTNTRKKPDAFPDAASTGVLDGTALSAYDGPCTIKDSGTVIEARDISCPLVVQASDVVIRNSKVTGTVKVEGKDNSLLIEDSDIDGGEAYLHTVGFENLTVLRSDISGGQSSVNCYLNCLIQDSYLHGQFVPEGEDWHLNAFLSNGGSNIKLIGNTLACDRPTNSAGGGCTANASIFGDFGPNSDYTVQGNLFVASDEMSYCLYAGYDKNKKFGTQTQRIVIEDNVFQRGGTGKCATFGAVTSYDSGGSGNAWQDNRWDDGKAVAAPPVG</sequence>
<dbReference type="InterPro" id="IPR011050">
    <property type="entry name" value="Pectin_lyase_fold/virulence"/>
</dbReference>
<dbReference type="Proteomes" id="UP001595867">
    <property type="component" value="Unassembled WGS sequence"/>
</dbReference>
<organism evidence="1 2">
    <name type="scientific">Actinoplanes subglobosus</name>
    <dbReference type="NCBI Taxonomy" id="1547892"/>
    <lineage>
        <taxon>Bacteria</taxon>
        <taxon>Bacillati</taxon>
        <taxon>Actinomycetota</taxon>
        <taxon>Actinomycetes</taxon>
        <taxon>Micromonosporales</taxon>
        <taxon>Micromonosporaceae</taxon>
        <taxon>Actinoplanes</taxon>
    </lineage>
</organism>
<gene>
    <name evidence="1" type="ORF">ACFO0C_32500</name>
</gene>
<reference evidence="2" key="1">
    <citation type="journal article" date="2019" name="Int. J. Syst. Evol. Microbiol.">
        <title>The Global Catalogue of Microorganisms (GCM) 10K type strain sequencing project: providing services to taxonomists for standard genome sequencing and annotation.</title>
        <authorList>
            <consortium name="The Broad Institute Genomics Platform"/>
            <consortium name="The Broad Institute Genome Sequencing Center for Infectious Disease"/>
            <person name="Wu L."/>
            <person name="Ma J."/>
        </authorList>
    </citation>
    <scope>NUCLEOTIDE SEQUENCE [LARGE SCALE GENOMIC DNA]</scope>
    <source>
        <strain evidence="2">TBRC 5832</strain>
    </source>
</reference>
<evidence type="ECO:0000313" key="1">
    <source>
        <dbReference type="EMBL" id="MFC4069668.1"/>
    </source>
</evidence>
<dbReference type="EMBL" id="JBHSBL010000021">
    <property type="protein sequence ID" value="MFC4069668.1"/>
    <property type="molecule type" value="Genomic_DNA"/>
</dbReference>
<accession>A0ABV8J3A0</accession>
<dbReference type="SUPFAM" id="SSF51126">
    <property type="entry name" value="Pectin lyase-like"/>
    <property type="match status" value="1"/>
</dbReference>
<evidence type="ECO:0008006" key="3">
    <source>
        <dbReference type="Google" id="ProtNLM"/>
    </source>
</evidence>
<comment type="caution">
    <text evidence="1">The sequence shown here is derived from an EMBL/GenBank/DDBJ whole genome shotgun (WGS) entry which is preliminary data.</text>
</comment>
<evidence type="ECO:0000313" key="2">
    <source>
        <dbReference type="Proteomes" id="UP001595867"/>
    </source>
</evidence>
<name>A0ABV8J3A0_9ACTN</name>
<protein>
    <recommendedName>
        <fullName evidence="3">Right handed beta helix domain-containing protein</fullName>
    </recommendedName>
</protein>
<keyword evidence="2" id="KW-1185">Reference proteome</keyword>
<proteinExistence type="predicted"/>
<dbReference type="RefSeq" id="WP_378070561.1">
    <property type="nucleotide sequence ID" value="NZ_JBHSBL010000021.1"/>
</dbReference>